<dbReference type="GO" id="GO:0044780">
    <property type="term" value="P:bacterial-type flagellum assembly"/>
    <property type="evidence" value="ECO:0007669"/>
    <property type="project" value="InterPro"/>
</dbReference>
<comment type="similarity">
    <text evidence="2">Belongs to the FlgN family.</text>
</comment>
<dbReference type="STRING" id="909663.GCA_000512235_02411"/>
<keyword evidence="5" id="KW-0282">Flagellum</keyword>
<dbReference type="EMBL" id="JAAYEE010000156">
    <property type="protein sequence ID" value="NLW35654.1"/>
    <property type="molecule type" value="Genomic_DNA"/>
</dbReference>
<organism evidence="5 6">
    <name type="scientific">Syntrophorhabdus aromaticivorans</name>
    <dbReference type="NCBI Taxonomy" id="328301"/>
    <lineage>
        <taxon>Bacteria</taxon>
        <taxon>Pseudomonadati</taxon>
        <taxon>Thermodesulfobacteriota</taxon>
        <taxon>Syntrophorhabdia</taxon>
        <taxon>Syntrophorhabdales</taxon>
        <taxon>Syntrophorhabdaceae</taxon>
        <taxon>Syntrophorhabdus</taxon>
    </lineage>
</organism>
<evidence type="ECO:0000313" key="6">
    <source>
        <dbReference type="Proteomes" id="UP000777265"/>
    </source>
</evidence>
<dbReference type="Proteomes" id="UP000777265">
    <property type="component" value="Unassembled WGS sequence"/>
</dbReference>
<dbReference type="Pfam" id="PF05130">
    <property type="entry name" value="FlgN"/>
    <property type="match status" value="1"/>
</dbReference>
<accession>A0A351U2V0</accession>
<evidence type="ECO:0000313" key="5">
    <source>
        <dbReference type="EMBL" id="NLW35654.1"/>
    </source>
</evidence>
<sequence length="144" mass="16465">MGAGSLIEITRKELGILKEFLEALKEERGAIISFSLEGIIRENNRKEEILKRLEDIELEKEKLLAAMTDIESVTTSDVFRRLRDGLERTMEEVRAALEKNMKLLSFSMDHVKSSLDHIVRFLNNSSSTYGGKRQSLPVLLSREI</sequence>
<comment type="caution">
    <text evidence="5">The sequence shown here is derived from an EMBL/GenBank/DDBJ whole genome shotgun (WGS) entry which is preliminary data.</text>
</comment>
<dbReference type="Gene3D" id="1.20.58.300">
    <property type="entry name" value="FlgN-like"/>
    <property type="match status" value="1"/>
</dbReference>
<proteinExistence type="inferred from homology"/>
<reference evidence="5" key="2">
    <citation type="submission" date="2020-01" db="EMBL/GenBank/DDBJ databases">
        <authorList>
            <person name="Campanaro S."/>
        </authorList>
    </citation>
    <scope>NUCLEOTIDE SEQUENCE</scope>
    <source>
        <strain evidence="5">AS06rmzACSIP_7</strain>
    </source>
</reference>
<protein>
    <submittedName>
        <fullName evidence="5">Flagellar protein FlgN</fullName>
    </submittedName>
</protein>
<evidence type="ECO:0000256" key="3">
    <source>
        <dbReference type="ARBA" id="ARBA00022795"/>
    </source>
</evidence>
<dbReference type="SUPFAM" id="SSF140566">
    <property type="entry name" value="FlgN-like"/>
    <property type="match status" value="1"/>
</dbReference>
<keyword evidence="5" id="KW-0966">Cell projection</keyword>
<comment type="function">
    <text evidence="1">Required for the efficient initiation of filament assembly.</text>
</comment>
<name>A0A351U2V0_9BACT</name>
<evidence type="ECO:0000256" key="2">
    <source>
        <dbReference type="ARBA" id="ARBA00007703"/>
    </source>
</evidence>
<dbReference type="AlphaFoldDB" id="A0A351U2V0"/>
<keyword evidence="5" id="KW-0969">Cilium</keyword>
<gene>
    <name evidence="5" type="ORF">GXY80_09275</name>
</gene>
<evidence type="ECO:0000256" key="1">
    <source>
        <dbReference type="ARBA" id="ARBA00002397"/>
    </source>
</evidence>
<keyword evidence="3" id="KW-1005">Bacterial flagellum biogenesis</keyword>
<reference evidence="5" key="1">
    <citation type="journal article" date="2020" name="Biotechnol. Biofuels">
        <title>New insights from the biogas microbiome by comprehensive genome-resolved metagenomics of nearly 1600 species originating from multiple anaerobic digesters.</title>
        <authorList>
            <person name="Campanaro S."/>
            <person name="Treu L."/>
            <person name="Rodriguez-R L.M."/>
            <person name="Kovalovszki A."/>
            <person name="Ziels R.M."/>
            <person name="Maus I."/>
            <person name="Zhu X."/>
            <person name="Kougias P.G."/>
            <person name="Basile A."/>
            <person name="Luo G."/>
            <person name="Schluter A."/>
            <person name="Konstantinidis K.T."/>
            <person name="Angelidaki I."/>
        </authorList>
    </citation>
    <scope>NUCLEOTIDE SEQUENCE</scope>
    <source>
        <strain evidence="5">AS06rmzACSIP_7</strain>
    </source>
</reference>
<evidence type="ECO:0000256" key="4">
    <source>
        <dbReference type="SAM" id="Coils"/>
    </source>
</evidence>
<keyword evidence="4" id="KW-0175">Coiled coil</keyword>
<feature type="coiled-coil region" evidence="4">
    <location>
        <begin position="7"/>
        <end position="73"/>
    </location>
</feature>
<dbReference type="InterPro" id="IPR007809">
    <property type="entry name" value="FlgN-like"/>
</dbReference>
<dbReference type="InterPro" id="IPR036679">
    <property type="entry name" value="FlgN-like_sf"/>
</dbReference>